<dbReference type="STRING" id="98765.A0A2R6QIW7"/>
<protein>
    <submittedName>
        <fullName evidence="2">Uncharacterized protein</fullName>
    </submittedName>
</protein>
<sequence>MSSQNVTQVLGIVVLARGGDRQTLYLAPDDYASSLSYITPLGEQQEFQLGGSLRSVYLNVTSPSFVQGIFGATALFNQSSVIVQADEAGEDGTLFDGAQALMQGLWPPSQQEAIFLANGSTITSPLGGYQYIPIDSVNPDEDVSLEGAPSCTAWSMRNEAFYNSAGFLEKANQSASFLSALQPYLDGRPVNLENMVYDYMNVQFIHNATYASQLPPAYMVQARDLANWHEYNVFADTAASGIGNIAGRVMLPSILNTLQRISNPLDGLKMQFSAISYQPFLSLMNMTGMFESGQVPPAIVEYAAALVLEVRQPFGGGEPVVRANFKNGTDDEFHIVDMIFDNWNGSGGQDVPLSNFVAAFQEAGVNSTVAWCNVCQQAVQRGCQQALAPIVPTTPEGAASSTLTSSSHMFSPVGAGFLGAGLATILLSALLGLLLFAGVLSYGGIWRLRRLSYISRRSRDWRGDEMELHSEVNSVVGLKMPHS</sequence>
<dbReference type="AlphaFoldDB" id="A0A2R6QIW7"/>
<dbReference type="EMBL" id="MLYV02000327">
    <property type="protein sequence ID" value="PSS09344.1"/>
    <property type="molecule type" value="Genomic_DNA"/>
</dbReference>
<dbReference type="Proteomes" id="UP000186601">
    <property type="component" value="Unassembled WGS sequence"/>
</dbReference>
<evidence type="ECO:0000256" key="1">
    <source>
        <dbReference type="SAM" id="Phobius"/>
    </source>
</evidence>
<dbReference type="Gene3D" id="3.40.50.1240">
    <property type="entry name" value="Phosphoglycerate mutase-like"/>
    <property type="match status" value="1"/>
</dbReference>
<name>A0A2R6QIW7_9APHY</name>
<dbReference type="PANTHER" id="PTHR11567:SF142">
    <property type="entry name" value="PHOSPHOGLYCERATE MUTASE-LIKE PROTEIN"/>
    <property type="match status" value="1"/>
</dbReference>
<dbReference type="OrthoDB" id="258392at2759"/>
<keyword evidence="1" id="KW-0812">Transmembrane</keyword>
<evidence type="ECO:0000313" key="3">
    <source>
        <dbReference type="Proteomes" id="UP000186601"/>
    </source>
</evidence>
<dbReference type="InterPro" id="IPR029033">
    <property type="entry name" value="His_PPase_superfam"/>
</dbReference>
<organism evidence="2 3">
    <name type="scientific">Hermanssonia centrifuga</name>
    <dbReference type="NCBI Taxonomy" id="98765"/>
    <lineage>
        <taxon>Eukaryota</taxon>
        <taxon>Fungi</taxon>
        <taxon>Dikarya</taxon>
        <taxon>Basidiomycota</taxon>
        <taxon>Agaricomycotina</taxon>
        <taxon>Agaricomycetes</taxon>
        <taxon>Polyporales</taxon>
        <taxon>Meruliaceae</taxon>
        <taxon>Hermanssonia</taxon>
    </lineage>
</organism>
<proteinExistence type="predicted"/>
<feature type="transmembrane region" description="Helical" evidence="1">
    <location>
        <begin position="415"/>
        <end position="448"/>
    </location>
</feature>
<dbReference type="InterPro" id="IPR050645">
    <property type="entry name" value="Histidine_acid_phosphatase"/>
</dbReference>
<dbReference type="SUPFAM" id="SSF53254">
    <property type="entry name" value="Phosphoglycerate mutase-like"/>
    <property type="match status" value="1"/>
</dbReference>
<keyword evidence="1" id="KW-0472">Membrane</keyword>
<keyword evidence="3" id="KW-1185">Reference proteome</keyword>
<comment type="caution">
    <text evidence="2">The sequence shown here is derived from an EMBL/GenBank/DDBJ whole genome shotgun (WGS) entry which is preliminary data.</text>
</comment>
<accession>A0A2R6QIW7</accession>
<gene>
    <name evidence="2" type="ORF">PHLCEN_2v3376</name>
</gene>
<dbReference type="PANTHER" id="PTHR11567">
    <property type="entry name" value="ACID PHOSPHATASE-RELATED"/>
    <property type="match status" value="1"/>
</dbReference>
<evidence type="ECO:0000313" key="2">
    <source>
        <dbReference type="EMBL" id="PSS09344.1"/>
    </source>
</evidence>
<reference evidence="2 3" key="1">
    <citation type="submission" date="2018-02" db="EMBL/GenBank/DDBJ databases">
        <title>Genome sequence of the basidiomycete white-rot fungus Phlebia centrifuga.</title>
        <authorList>
            <person name="Granchi Z."/>
            <person name="Peng M."/>
            <person name="de Vries R.P."/>
            <person name="Hilden K."/>
            <person name="Makela M.R."/>
            <person name="Grigoriev I."/>
            <person name="Riley R."/>
        </authorList>
    </citation>
    <scope>NUCLEOTIDE SEQUENCE [LARGE SCALE GENOMIC DNA]</scope>
    <source>
        <strain evidence="2 3">FBCC195</strain>
    </source>
</reference>
<dbReference type="GO" id="GO:0016791">
    <property type="term" value="F:phosphatase activity"/>
    <property type="evidence" value="ECO:0007669"/>
    <property type="project" value="TreeGrafter"/>
</dbReference>
<keyword evidence="1" id="KW-1133">Transmembrane helix</keyword>